<feature type="compositionally biased region" description="Polar residues" evidence="1">
    <location>
        <begin position="84"/>
        <end position="97"/>
    </location>
</feature>
<protein>
    <submittedName>
        <fullName evidence="2">Uncharacterized protein</fullName>
    </submittedName>
</protein>
<evidence type="ECO:0000256" key="1">
    <source>
        <dbReference type="SAM" id="MobiDB-lite"/>
    </source>
</evidence>
<comment type="caution">
    <text evidence="2">The sequence shown here is derived from an EMBL/GenBank/DDBJ whole genome shotgun (WGS) entry which is preliminary data.</text>
</comment>
<feature type="region of interest" description="Disordered" evidence="1">
    <location>
        <begin position="81"/>
        <end position="126"/>
    </location>
</feature>
<evidence type="ECO:0000313" key="3">
    <source>
        <dbReference type="Proteomes" id="UP001595462"/>
    </source>
</evidence>
<name>A0ABV7EX93_9GAMM</name>
<keyword evidence="3" id="KW-1185">Reference proteome</keyword>
<dbReference type="EMBL" id="JBHRSS010000010">
    <property type="protein sequence ID" value="MFC3106217.1"/>
    <property type="molecule type" value="Genomic_DNA"/>
</dbReference>
<dbReference type="RefSeq" id="WP_380691993.1">
    <property type="nucleotide sequence ID" value="NZ_JBHRSS010000010.1"/>
</dbReference>
<sequence>MLGLDLVEGGHVLGPAQAGLGLEHIGDTRFGEDEGVFADCLLQYAEERSLGGGQELPGQPVGVGLVLIIRQLLLAPGFRHDARQNQNWDQNNENGSQYGDRHEKHRGHYRPNGDGACFGQRSAQPS</sequence>
<evidence type="ECO:0000313" key="2">
    <source>
        <dbReference type="EMBL" id="MFC3106217.1"/>
    </source>
</evidence>
<gene>
    <name evidence="2" type="ORF">ACFOSU_20275</name>
</gene>
<dbReference type="Proteomes" id="UP001595462">
    <property type="component" value="Unassembled WGS sequence"/>
</dbReference>
<reference evidence="3" key="1">
    <citation type="journal article" date="2019" name="Int. J. Syst. Evol. Microbiol.">
        <title>The Global Catalogue of Microorganisms (GCM) 10K type strain sequencing project: providing services to taxonomists for standard genome sequencing and annotation.</title>
        <authorList>
            <consortium name="The Broad Institute Genomics Platform"/>
            <consortium name="The Broad Institute Genome Sequencing Center for Infectious Disease"/>
            <person name="Wu L."/>
            <person name="Ma J."/>
        </authorList>
    </citation>
    <scope>NUCLEOTIDE SEQUENCE [LARGE SCALE GENOMIC DNA]</scope>
    <source>
        <strain evidence="3">KCTC 52640</strain>
    </source>
</reference>
<accession>A0ABV7EX93</accession>
<proteinExistence type="predicted"/>
<organism evidence="2 3">
    <name type="scientific">Salinisphaera aquimarina</name>
    <dbReference type="NCBI Taxonomy" id="2094031"/>
    <lineage>
        <taxon>Bacteria</taxon>
        <taxon>Pseudomonadati</taxon>
        <taxon>Pseudomonadota</taxon>
        <taxon>Gammaproteobacteria</taxon>
        <taxon>Salinisphaerales</taxon>
        <taxon>Salinisphaeraceae</taxon>
        <taxon>Salinisphaera</taxon>
    </lineage>
</organism>